<name>A0A9J6CV06_RHIMP</name>
<feature type="compositionally biased region" description="Pro residues" evidence="2">
    <location>
        <begin position="297"/>
        <end position="310"/>
    </location>
</feature>
<feature type="coiled-coil region" evidence="1">
    <location>
        <begin position="36"/>
        <end position="79"/>
    </location>
</feature>
<protein>
    <recommendedName>
        <fullName evidence="3">CSD domain-containing protein</fullName>
    </recommendedName>
</protein>
<dbReference type="PRINTS" id="PR00050">
    <property type="entry name" value="COLDSHOCK"/>
</dbReference>
<proteinExistence type="predicted"/>
<feature type="region of interest" description="Disordered" evidence="2">
    <location>
        <begin position="80"/>
        <end position="99"/>
    </location>
</feature>
<sequence>MDREKFIALGRQLGLENEELREWVERECVEARDERAREREIAKENAERQQKLLEQQQKVQEQELKILELKLRLQESASRDVSGNWHATQPRSNAEEAYEPPHEAMEKWALPKITANLAMGEESRFRGRKKPIVAERVLGTVKWFNVKNGYGFINRNDTHEDIFVYQTAITRNNPQKLLHSVGEGETVEFDVVVGDKGYEAANVTGPDGEPVQGSPYAAHRRPFPPRWIPRRNQRRRGPALRRGRGEDQREEAGNRDSSRSLPPHQDQSDPAPRRWIMDGVGRPYPWRYNQRFRGVPRAPPRAPPPPPPPPQRFIVDEPRSAYVEEEVFNEPPPRRPPRRFRGRYFRRRRGRFQSNLEMAGRNSSGKKISKKEYGEVAAEVATGARRTPRTGGVPLRGNDLLRCTDTQVQLVFSKL</sequence>
<organism evidence="4 5">
    <name type="scientific">Rhipicephalus microplus</name>
    <name type="common">Cattle tick</name>
    <name type="synonym">Boophilus microplus</name>
    <dbReference type="NCBI Taxonomy" id="6941"/>
    <lineage>
        <taxon>Eukaryota</taxon>
        <taxon>Metazoa</taxon>
        <taxon>Ecdysozoa</taxon>
        <taxon>Arthropoda</taxon>
        <taxon>Chelicerata</taxon>
        <taxon>Arachnida</taxon>
        <taxon>Acari</taxon>
        <taxon>Parasitiformes</taxon>
        <taxon>Ixodida</taxon>
        <taxon>Ixodoidea</taxon>
        <taxon>Ixodidae</taxon>
        <taxon>Rhipicephalinae</taxon>
        <taxon>Rhipicephalus</taxon>
        <taxon>Boophilus</taxon>
    </lineage>
</organism>
<dbReference type="AlphaFoldDB" id="A0A9J6CV06"/>
<evidence type="ECO:0000313" key="4">
    <source>
        <dbReference type="EMBL" id="KAH7932278.1"/>
    </source>
</evidence>
<feature type="region of interest" description="Disordered" evidence="2">
    <location>
        <begin position="200"/>
        <end position="278"/>
    </location>
</feature>
<keyword evidence="1" id="KW-0175">Coiled coil</keyword>
<dbReference type="EMBL" id="JABSTU010006805">
    <property type="protein sequence ID" value="KAH7932278.1"/>
    <property type="molecule type" value="Genomic_DNA"/>
</dbReference>
<dbReference type="InterPro" id="IPR002059">
    <property type="entry name" value="CSP_DNA-bd"/>
</dbReference>
<gene>
    <name evidence="4" type="ORF">HPB51_029419</name>
</gene>
<feature type="compositionally biased region" description="Basic and acidic residues" evidence="2">
    <location>
        <begin position="243"/>
        <end position="258"/>
    </location>
</feature>
<dbReference type="Proteomes" id="UP000821866">
    <property type="component" value="Unassembled WGS sequence"/>
</dbReference>
<dbReference type="SMART" id="SM00357">
    <property type="entry name" value="CSP"/>
    <property type="match status" value="1"/>
</dbReference>
<dbReference type="InterPro" id="IPR050181">
    <property type="entry name" value="Cold_shock_domain"/>
</dbReference>
<evidence type="ECO:0000259" key="3">
    <source>
        <dbReference type="PROSITE" id="PS51857"/>
    </source>
</evidence>
<dbReference type="InterPro" id="IPR012340">
    <property type="entry name" value="NA-bd_OB-fold"/>
</dbReference>
<feature type="region of interest" description="Disordered" evidence="2">
    <location>
        <begin position="291"/>
        <end position="310"/>
    </location>
</feature>
<keyword evidence="5" id="KW-1185">Reference proteome</keyword>
<feature type="domain" description="CSD" evidence="3">
    <location>
        <begin position="136"/>
        <end position="205"/>
    </location>
</feature>
<evidence type="ECO:0000256" key="2">
    <source>
        <dbReference type="SAM" id="MobiDB-lite"/>
    </source>
</evidence>
<evidence type="ECO:0000313" key="5">
    <source>
        <dbReference type="Proteomes" id="UP000821866"/>
    </source>
</evidence>
<feature type="compositionally biased region" description="Polar residues" evidence="2">
    <location>
        <begin position="80"/>
        <end position="92"/>
    </location>
</feature>
<dbReference type="CDD" id="cd04458">
    <property type="entry name" value="CSP_CDS"/>
    <property type="match status" value="1"/>
</dbReference>
<dbReference type="PANTHER" id="PTHR11544">
    <property type="entry name" value="COLD SHOCK DOMAIN CONTAINING PROTEINS"/>
    <property type="match status" value="1"/>
</dbReference>
<evidence type="ECO:0000256" key="1">
    <source>
        <dbReference type="SAM" id="Coils"/>
    </source>
</evidence>
<comment type="caution">
    <text evidence="4">The sequence shown here is derived from an EMBL/GenBank/DDBJ whole genome shotgun (WGS) entry which is preliminary data.</text>
</comment>
<dbReference type="PROSITE" id="PS51857">
    <property type="entry name" value="CSD_2"/>
    <property type="match status" value="1"/>
</dbReference>
<dbReference type="VEuPathDB" id="VectorBase:LOC119185434"/>
<feature type="compositionally biased region" description="Basic residues" evidence="2">
    <location>
        <begin position="218"/>
        <end position="242"/>
    </location>
</feature>
<dbReference type="InterPro" id="IPR011129">
    <property type="entry name" value="CSD"/>
</dbReference>
<reference evidence="4" key="1">
    <citation type="journal article" date="2020" name="Cell">
        <title>Large-Scale Comparative Analyses of Tick Genomes Elucidate Their Genetic Diversity and Vector Capacities.</title>
        <authorList>
            <consortium name="Tick Genome and Microbiome Consortium (TIGMIC)"/>
            <person name="Jia N."/>
            <person name="Wang J."/>
            <person name="Shi W."/>
            <person name="Du L."/>
            <person name="Sun Y."/>
            <person name="Zhan W."/>
            <person name="Jiang J.F."/>
            <person name="Wang Q."/>
            <person name="Zhang B."/>
            <person name="Ji P."/>
            <person name="Bell-Sakyi L."/>
            <person name="Cui X.M."/>
            <person name="Yuan T.T."/>
            <person name="Jiang B.G."/>
            <person name="Yang W.F."/>
            <person name="Lam T.T."/>
            <person name="Chang Q.C."/>
            <person name="Ding S.J."/>
            <person name="Wang X.J."/>
            <person name="Zhu J.G."/>
            <person name="Ruan X.D."/>
            <person name="Zhao L."/>
            <person name="Wei J.T."/>
            <person name="Ye R.Z."/>
            <person name="Que T.C."/>
            <person name="Du C.H."/>
            <person name="Zhou Y.H."/>
            <person name="Cheng J.X."/>
            <person name="Dai P.F."/>
            <person name="Guo W.B."/>
            <person name="Han X.H."/>
            <person name="Huang E.J."/>
            <person name="Li L.F."/>
            <person name="Wei W."/>
            <person name="Gao Y.C."/>
            <person name="Liu J.Z."/>
            <person name="Shao H.Z."/>
            <person name="Wang X."/>
            <person name="Wang C.C."/>
            <person name="Yang T.C."/>
            <person name="Huo Q.B."/>
            <person name="Li W."/>
            <person name="Chen H.Y."/>
            <person name="Chen S.E."/>
            <person name="Zhou L.G."/>
            <person name="Ni X.B."/>
            <person name="Tian J.H."/>
            <person name="Sheng Y."/>
            <person name="Liu T."/>
            <person name="Pan Y.S."/>
            <person name="Xia L.Y."/>
            <person name="Li J."/>
            <person name="Zhao F."/>
            <person name="Cao W.C."/>
        </authorList>
    </citation>
    <scope>NUCLEOTIDE SEQUENCE</scope>
    <source>
        <strain evidence="4">Rmic-2018</strain>
    </source>
</reference>
<dbReference type="SUPFAM" id="SSF50249">
    <property type="entry name" value="Nucleic acid-binding proteins"/>
    <property type="match status" value="1"/>
</dbReference>
<accession>A0A9J6CV06</accession>
<reference evidence="4" key="2">
    <citation type="submission" date="2021-09" db="EMBL/GenBank/DDBJ databases">
        <authorList>
            <person name="Jia N."/>
            <person name="Wang J."/>
            <person name="Shi W."/>
            <person name="Du L."/>
            <person name="Sun Y."/>
            <person name="Zhan W."/>
            <person name="Jiang J."/>
            <person name="Wang Q."/>
            <person name="Zhang B."/>
            <person name="Ji P."/>
            <person name="Sakyi L.B."/>
            <person name="Cui X."/>
            <person name="Yuan T."/>
            <person name="Jiang B."/>
            <person name="Yang W."/>
            <person name="Lam T.T.-Y."/>
            <person name="Chang Q."/>
            <person name="Ding S."/>
            <person name="Wang X."/>
            <person name="Zhu J."/>
            <person name="Ruan X."/>
            <person name="Zhao L."/>
            <person name="Wei J."/>
            <person name="Que T."/>
            <person name="Du C."/>
            <person name="Cheng J."/>
            <person name="Dai P."/>
            <person name="Han X."/>
            <person name="Huang E."/>
            <person name="Gao Y."/>
            <person name="Liu J."/>
            <person name="Shao H."/>
            <person name="Ye R."/>
            <person name="Li L."/>
            <person name="Wei W."/>
            <person name="Wang X."/>
            <person name="Wang C."/>
            <person name="Huo Q."/>
            <person name="Li W."/>
            <person name="Guo W."/>
            <person name="Chen H."/>
            <person name="Chen S."/>
            <person name="Zhou L."/>
            <person name="Zhou L."/>
            <person name="Ni X."/>
            <person name="Tian J."/>
            <person name="Zhou Y."/>
            <person name="Sheng Y."/>
            <person name="Liu T."/>
            <person name="Pan Y."/>
            <person name="Xia L."/>
            <person name="Li J."/>
            <person name="Zhao F."/>
            <person name="Cao W."/>
        </authorList>
    </citation>
    <scope>NUCLEOTIDE SEQUENCE</scope>
    <source>
        <strain evidence="4">Rmic-2018</strain>
        <tissue evidence="4">Larvae</tissue>
    </source>
</reference>
<dbReference type="Pfam" id="PF00313">
    <property type="entry name" value="CSD"/>
    <property type="match status" value="1"/>
</dbReference>
<dbReference type="Gene3D" id="2.40.50.140">
    <property type="entry name" value="Nucleic acid-binding proteins"/>
    <property type="match status" value="1"/>
</dbReference>
<dbReference type="GO" id="GO:0003676">
    <property type="term" value="F:nucleic acid binding"/>
    <property type="evidence" value="ECO:0007669"/>
    <property type="project" value="InterPro"/>
</dbReference>